<evidence type="ECO:0000256" key="4">
    <source>
        <dbReference type="ARBA" id="ARBA00021581"/>
    </source>
</evidence>
<dbReference type="AlphaFoldDB" id="A0A5B9DE97"/>
<accession>A0A5B9DE97</accession>
<evidence type="ECO:0000256" key="5">
    <source>
        <dbReference type="ARBA" id="ARBA00022475"/>
    </source>
</evidence>
<dbReference type="Pfam" id="PF02673">
    <property type="entry name" value="BacA"/>
    <property type="match status" value="1"/>
</dbReference>
<dbReference type="KEGG" id="psyt:DSAG12_03178"/>
<feature type="transmembrane region" description="Helical" evidence="12">
    <location>
        <begin position="107"/>
        <end position="127"/>
    </location>
</feature>
<dbReference type="EMBL" id="CP042905">
    <property type="protein sequence ID" value="QEE17345.1"/>
    <property type="molecule type" value="Genomic_DNA"/>
</dbReference>
<evidence type="ECO:0000256" key="1">
    <source>
        <dbReference type="ARBA" id="ARBA00004651"/>
    </source>
</evidence>
<dbReference type="OrthoDB" id="65864at2157"/>
<evidence type="ECO:0000256" key="7">
    <source>
        <dbReference type="ARBA" id="ARBA00022801"/>
    </source>
</evidence>
<evidence type="ECO:0000313" key="13">
    <source>
        <dbReference type="EMBL" id="QEE17345.1"/>
    </source>
</evidence>
<dbReference type="PANTHER" id="PTHR30622">
    <property type="entry name" value="UNDECAPRENYL-DIPHOSPHATASE"/>
    <property type="match status" value="1"/>
</dbReference>
<comment type="similarity">
    <text evidence="2 12">Belongs to the UppP family.</text>
</comment>
<sequence>MNFFQKLILALLQAILEWLPVSSEGFLMLTAINIFGESADAAFSLAIYFHLGTALAVLAKYWRTYWDALVKDHDILRLLIISTISTGIIGIPLYLLLGEVFTEVTGMAITLIIGITLIITATLLRFGKLNASDKLEMKDRNLLDEFALGACQGFAILPGISRSGTTVSFLLLRGFKREDAFKMSFIISLPAVIGAILFDIIFGSGNTTTVLGWDYFALMLIVAVVAYFMMSGLLKFAKKLSFDKICYILGGITIILVILFYIFS</sequence>
<reference evidence="13 14" key="1">
    <citation type="journal article" date="2020" name="Nature">
        <title>Isolation of an archaeon at the prokaryote-eukaryote interface.</title>
        <authorList>
            <person name="Imachi H."/>
            <person name="Nobu M.K."/>
            <person name="Nakahara N."/>
            <person name="Morono Y."/>
            <person name="Ogawara M."/>
            <person name="Takaki Y."/>
            <person name="Takano Y."/>
            <person name="Uematsu K."/>
            <person name="Ikuta T."/>
            <person name="Ito M."/>
            <person name="Matsui Y."/>
            <person name="Miyazaki M."/>
            <person name="Murata K."/>
            <person name="Saito Y."/>
            <person name="Sakai S."/>
            <person name="Song C."/>
            <person name="Tasumi E."/>
            <person name="Yamanaka Y."/>
            <person name="Yamaguchi T."/>
            <person name="Kamagata Y."/>
            <person name="Tamaki H."/>
            <person name="Takai K."/>
        </authorList>
    </citation>
    <scope>NUCLEOTIDE SEQUENCE [LARGE SCALE GENOMIC DNA]</scope>
    <source>
        <strain evidence="13 14">MK-D1</strain>
    </source>
</reference>
<proteinExistence type="inferred from homology"/>
<reference evidence="13 14" key="2">
    <citation type="journal article" date="2024" name="Int. J. Syst. Evol. Microbiol.">
        <title>Promethearchaeum syntrophicum gen. nov., sp. nov., an anaerobic, obligately syntrophic archaeon, the first isolate of the lineage 'Asgard' archaea, and proposal of the new archaeal phylum Promethearchaeota phyl. nov. and kingdom Promethearchaeati regn. nov.</title>
        <authorList>
            <person name="Imachi H."/>
            <person name="Nobu M.K."/>
            <person name="Kato S."/>
            <person name="Takaki Y."/>
            <person name="Miyazaki M."/>
            <person name="Miyata M."/>
            <person name="Ogawara M."/>
            <person name="Saito Y."/>
            <person name="Sakai S."/>
            <person name="Tahara Y.O."/>
            <person name="Takano Y."/>
            <person name="Tasumi E."/>
            <person name="Uematsu K."/>
            <person name="Yoshimura T."/>
            <person name="Itoh T."/>
            <person name="Ohkuma M."/>
            <person name="Takai K."/>
        </authorList>
    </citation>
    <scope>NUCLEOTIDE SEQUENCE [LARGE SCALE GENOMIC DNA]</scope>
    <source>
        <strain evidence="13 14">MK-D1</strain>
    </source>
</reference>
<evidence type="ECO:0000256" key="12">
    <source>
        <dbReference type="HAMAP-Rule" id="MF_01006"/>
    </source>
</evidence>
<evidence type="ECO:0000256" key="11">
    <source>
        <dbReference type="ARBA" id="ARBA00047594"/>
    </source>
</evidence>
<evidence type="ECO:0000313" key="14">
    <source>
        <dbReference type="Proteomes" id="UP000321408"/>
    </source>
</evidence>
<feature type="transmembrane region" description="Helical" evidence="12">
    <location>
        <begin position="75"/>
        <end position="95"/>
    </location>
</feature>
<comment type="catalytic activity">
    <reaction evidence="11 12">
        <text>di-trans,octa-cis-undecaprenyl diphosphate + H2O = di-trans,octa-cis-undecaprenyl phosphate + phosphate + H(+)</text>
        <dbReference type="Rhea" id="RHEA:28094"/>
        <dbReference type="ChEBI" id="CHEBI:15377"/>
        <dbReference type="ChEBI" id="CHEBI:15378"/>
        <dbReference type="ChEBI" id="CHEBI:43474"/>
        <dbReference type="ChEBI" id="CHEBI:58405"/>
        <dbReference type="ChEBI" id="CHEBI:60392"/>
        <dbReference type="EC" id="3.6.1.27"/>
    </reaction>
</comment>
<gene>
    <name evidence="12" type="primary">uppP</name>
    <name evidence="13" type="ORF">DSAG12_03178</name>
</gene>
<comment type="function">
    <text evidence="12">Catalyzes the dephosphorylation of undecaprenyl diphosphate (UPP).</text>
</comment>
<feature type="transmembrane region" description="Helical" evidence="12">
    <location>
        <begin position="42"/>
        <end position="63"/>
    </location>
</feature>
<name>A0A5B9DE97_9ARCH</name>
<dbReference type="GeneID" id="41331147"/>
<dbReference type="EC" id="3.6.1.27" evidence="3 12"/>
<dbReference type="GO" id="GO:0050380">
    <property type="term" value="F:undecaprenyl-diphosphatase activity"/>
    <property type="evidence" value="ECO:0007669"/>
    <property type="project" value="UniProtKB-UniRule"/>
</dbReference>
<evidence type="ECO:0000256" key="3">
    <source>
        <dbReference type="ARBA" id="ARBA00012374"/>
    </source>
</evidence>
<dbReference type="Proteomes" id="UP000321408">
    <property type="component" value="Chromosome"/>
</dbReference>
<keyword evidence="14" id="KW-1185">Reference proteome</keyword>
<evidence type="ECO:0000256" key="10">
    <source>
        <dbReference type="ARBA" id="ARBA00032707"/>
    </source>
</evidence>
<keyword evidence="8 12" id="KW-1133">Transmembrane helix</keyword>
<evidence type="ECO:0000256" key="9">
    <source>
        <dbReference type="ARBA" id="ARBA00023136"/>
    </source>
</evidence>
<feature type="transmembrane region" description="Helical" evidence="12">
    <location>
        <begin position="215"/>
        <end position="233"/>
    </location>
</feature>
<keyword evidence="9 12" id="KW-0472">Membrane</keyword>
<keyword evidence="7 12" id="KW-0378">Hydrolase</keyword>
<organism evidence="13 14">
    <name type="scientific">Promethearchaeum syntrophicum</name>
    <dbReference type="NCBI Taxonomy" id="2594042"/>
    <lineage>
        <taxon>Archaea</taxon>
        <taxon>Promethearchaeati</taxon>
        <taxon>Promethearchaeota</taxon>
        <taxon>Promethearchaeia</taxon>
        <taxon>Promethearchaeales</taxon>
        <taxon>Promethearchaeaceae</taxon>
        <taxon>Promethearchaeum</taxon>
    </lineage>
</organism>
<keyword evidence="5 12" id="KW-1003">Cell membrane</keyword>
<dbReference type="HAMAP" id="MF_01006">
    <property type="entry name" value="Undec_diphosphatase"/>
    <property type="match status" value="1"/>
</dbReference>
<evidence type="ECO:0000256" key="2">
    <source>
        <dbReference type="ARBA" id="ARBA00010621"/>
    </source>
</evidence>
<evidence type="ECO:0000256" key="6">
    <source>
        <dbReference type="ARBA" id="ARBA00022692"/>
    </source>
</evidence>
<evidence type="ECO:0000256" key="8">
    <source>
        <dbReference type="ARBA" id="ARBA00022989"/>
    </source>
</evidence>
<protein>
    <recommendedName>
        <fullName evidence="4 12">Undecaprenyl-diphosphatase</fullName>
        <ecNumber evidence="3 12">3.6.1.27</ecNumber>
    </recommendedName>
    <alternativeName>
        <fullName evidence="10 12">Undecaprenyl pyrophosphate phosphatase</fullName>
    </alternativeName>
</protein>
<keyword evidence="6 12" id="KW-0812">Transmembrane</keyword>
<dbReference type="RefSeq" id="WP_147664240.1">
    <property type="nucleotide sequence ID" value="NZ_CP042905.2"/>
</dbReference>
<dbReference type="GO" id="GO:0005886">
    <property type="term" value="C:plasma membrane"/>
    <property type="evidence" value="ECO:0007669"/>
    <property type="project" value="UniProtKB-SubCell"/>
</dbReference>
<dbReference type="PANTHER" id="PTHR30622:SF2">
    <property type="entry name" value="UNDECAPRENYL-DIPHOSPHATASE"/>
    <property type="match status" value="1"/>
</dbReference>
<dbReference type="InterPro" id="IPR003824">
    <property type="entry name" value="UppP"/>
</dbReference>
<feature type="transmembrane region" description="Helical" evidence="12">
    <location>
        <begin position="183"/>
        <end position="203"/>
    </location>
</feature>
<comment type="subcellular location">
    <subcellularLocation>
        <location evidence="1 12">Cell membrane</location>
        <topology evidence="1 12">Multi-pass membrane protein</topology>
    </subcellularLocation>
</comment>
<feature type="transmembrane region" description="Helical" evidence="12">
    <location>
        <begin position="245"/>
        <end position="263"/>
    </location>
</feature>